<proteinExistence type="predicted"/>
<protein>
    <recommendedName>
        <fullName evidence="1">BTB domain-containing protein</fullName>
    </recommendedName>
</protein>
<dbReference type="Gene3D" id="3.30.710.10">
    <property type="entry name" value="Potassium Channel Kv1.1, Chain A"/>
    <property type="match status" value="1"/>
</dbReference>
<gene>
    <name evidence="2" type="ORF">G6011_04892</name>
</gene>
<sequence length="126" mass="14235">MASPSRPKSISLFNDPTLSDVKIRQVYKGKTNEYFVHKSHLMCALQLVPQSIYGQFQGTEASKSTIKVLDDDSQNFEYMLKFLYTMESVSLPLEKSDNAKGKIARDILIPIGIYILADKYKIAPLV</sequence>
<dbReference type="SUPFAM" id="SSF54695">
    <property type="entry name" value="POZ domain"/>
    <property type="match status" value="1"/>
</dbReference>
<dbReference type="InterPro" id="IPR011333">
    <property type="entry name" value="SKP1/BTB/POZ_sf"/>
</dbReference>
<name>A0AAD4NUB2_9PLEO</name>
<dbReference type="Proteomes" id="UP001199106">
    <property type="component" value="Unassembled WGS sequence"/>
</dbReference>
<feature type="domain" description="BTB" evidence="1">
    <location>
        <begin position="12"/>
        <end position="87"/>
    </location>
</feature>
<dbReference type="EMBL" id="JAANER010000002">
    <property type="protein sequence ID" value="KAG9194857.1"/>
    <property type="molecule type" value="Genomic_DNA"/>
</dbReference>
<organism evidence="2 3">
    <name type="scientific">Alternaria panax</name>
    <dbReference type="NCBI Taxonomy" id="48097"/>
    <lineage>
        <taxon>Eukaryota</taxon>
        <taxon>Fungi</taxon>
        <taxon>Dikarya</taxon>
        <taxon>Ascomycota</taxon>
        <taxon>Pezizomycotina</taxon>
        <taxon>Dothideomycetes</taxon>
        <taxon>Pleosporomycetidae</taxon>
        <taxon>Pleosporales</taxon>
        <taxon>Pleosporineae</taxon>
        <taxon>Pleosporaceae</taxon>
        <taxon>Alternaria</taxon>
        <taxon>Alternaria sect. Panax</taxon>
    </lineage>
</organism>
<dbReference type="Pfam" id="PF00651">
    <property type="entry name" value="BTB"/>
    <property type="match status" value="1"/>
</dbReference>
<comment type="caution">
    <text evidence="2">The sequence shown here is derived from an EMBL/GenBank/DDBJ whole genome shotgun (WGS) entry which is preliminary data.</text>
</comment>
<evidence type="ECO:0000313" key="3">
    <source>
        <dbReference type="Proteomes" id="UP001199106"/>
    </source>
</evidence>
<evidence type="ECO:0000313" key="2">
    <source>
        <dbReference type="EMBL" id="KAG9194857.1"/>
    </source>
</evidence>
<accession>A0AAD4NUB2</accession>
<reference evidence="2" key="1">
    <citation type="submission" date="2021-07" db="EMBL/GenBank/DDBJ databases">
        <title>Genome Resource of American Ginseng Black Spot Pathogen Alternaria panax.</title>
        <authorList>
            <person name="Qiu C."/>
            <person name="Wang W."/>
            <person name="Liu Z."/>
        </authorList>
    </citation>
    <scope>NUCLEOTIDE SEQUENCE</scope>
    <source>
        <strain evidence="2">BNCC115425</strain>
    </source>
</reference>
<evidence type="ECO:0000259" key="1">
    <source>
        <dbReference type="Pfam" id="PF00651"/>
    </source>
</evidence>
<dbReference type="InterPro" id="IPR000210">
    <property type="entry name" value="BTB/POZ_dom"/>
</dbReference>
<keyword evidence="3" id="KW-1185">Reference proteome</keyword>
<dbReference type="AlphaFoldDB" id="A0AAD4NUB2"/>